<sequence>MDKPGSPVNETMYRGIIGSFLYLTVSKLDIVFRHNFDLVGYADADHVGYLVDRKSISGMEHFLGSCLISWCIKKQNIVALSTIEDEYVDVASCCAQLL</sequence>
<accession>A0AC58TCX4</accession>
<reference evidence="1" key="1">
    <citation type="journal article" date="2014" name="Nat. Commun.">
        <title>The tobacco genome sequence and its comparison with those of tomato and potato.</title>
        <authorList>
            <person name="Sierro N."/>
            <person name="Battey J.N."/>
            <person name="Ouadi S."/>
            <person name="Bakaher N."/>
            <person name="Bovet L."/>
            <person name="Willig A."/>
            <person name="Goepfert S."/>
            <person name="Peitsch M.C."/>
            <person name="Ivanov N.V."/>
        </authorList>
    </citation>
    <scope>NUCLEOTIDE SEQUENCE [LARGE SCALE GENOMIC DNA]</scope>
</reference>
<name>A0AC58TCX4_TOBAC</name>
<organism evidence="1 2">
    <name type="scientific">Nicotiana tabacum</name>
    <name type="common">Common tobacco</name>
    <dbReference type="NCBI Taxonomy" id="4097"/>
    <lineage>
        <taxon>Eukaryota</taxon>
        <taxon>Viridiplantae</taxon>
        <taxon>Streptophyta</taxon>
        <taxon>Embryophyta</taxon>
        <taxon>Tracheophyta</taxon>
        <taxon>Spermatophyta</taxon>
        <taxon>Magnoliopsida</taxon>
        <taxon>eudicotyledons</taxon>
        <taxon>Gunneridae</taxon>
        <taxon>Pentapetalae</taxon>
        <taxon>asterids</taxon>
        <taxon>lamiids</taxon>
        <taxon>Solanales</taxon>
        <taxon>Solanaceae</taxon>
        <taxon>Nicotianoideae</taxon>
        <taxon>Nicotianeae</taxon>
        <taxon>Nicotiana</taxon>
    </lineage>
</organism>
<keyword evidence="1" id="KW-1185">Reference proteome</keyword>
<dbReference type="RefSeq" id="XP_075095082.1">
    <property type="nucleotide sequence ID" value="XM_075238981.1"/>
</dbReference>
<protein>
    <submittedName>
        <fullName evidence="2">Secreted RxLR effector protein 161-like</fullName>
    </submittedName>
</protein>
<dbReference type="Proteomes" id="UP000790787">
    <property type="component" value="Chromosome 19"/>
</dbReference>
<evidence type="ECO:0000313" key="2">
    <source>
        <dbReference type="RefSeq" id="XP_075095082.1"/>
    </source>
</evidence>
<reference evidence="2" key="2">
    <citation type="submission" date="2025-08" db="UniProtKB">
        <authorList>
            <consortium name="RefSeq"/>
        </authorList>
    </citation>
    <scope>IDENTIFICATION</scope>
    <source>
        <tissue evidence="2">Leaf</tissue>
    </source>
</reference>
<gene>
    <name evidence="2" type="primary">LOC142173400</name>
</gene>
<proteinExistence type="predicted"/>
<evidence type="ECO:0000313" key="1">
    <source>
        <dbReference type="Proteomes" id="UP000790787"/>
    </source>
</evidence>